<evidence type="ECO:0000313" key="2">
    <source>
        <dbReference type="Proteomes" id="UP000501130"/>
    </source>
</evidence>
<accession>A0ABX6N1V3</accession>
<dbReference type="EMBL" id="CP053084">
    <property type="protein sequence ID" value="QJR28360.1"/>
    <property type="molecule type" value="Genomic_DNA"/>
</dbReference>
<keyword evidence="2" id="KW-1185">Reference proteome</keyword>
<evidence type="ECO:0000313" key="1">
    <source>
        <dbReference type="EMBL" id="QJR28360.1"/>
    </source>
</evidence>
<gene>
    <name evidence="1" type="ORF">HKT17_00885</name>
</gene>
<proteinExistence type="predicted"/>
<sequence length="142" mass="15686">MQKIDINPVLNFTQLKPAQLIAPAQNVEHFQQLLTGLKETFKTSSSALDTKITSPRSDQAAPSLLAKSAVELNKAEFYISRLQRHLMGSIQQLEGGHTTDGNFAKAVTQQQFSSAYYFLGVSRVGNTAEDVSEEVTSVTRRR</sequence>
<dbReference type="RefSeq" id="WP_171097139.1">
    <property type="nucleotide sequence ID" value="NZ_CP053084.1"/>
</dbReference>
<protein>
    <submittedName>
        <fullName evidence="1">Uncharacterized protein</fullName>
    </submittedName>
</protein>
<name>A0ABX6N1V3_9BURK</name>
<organism evidence="1 2">
    <name type="scientific">Limnobacter profundi</name>
    <dbReference type="NCBI Taxonomy" id="2732163"/>
    <lineage>
        <taxon>Bacteria</taxon>
        <taxon>Pseudomonadati</taxon>
        <taxon>Pseudomonadota</taxon>
        <taxon>Betaproteobacteria</taxon>
        <taxon>Burkholderiales</taxon>
        <taxon>Burkholderiaceae</taxon>
        <taxon>Limnobacter</taxon>
    </lineage>
</organism>
<reference evidence="1 2" key="1">
    <citation type="submission" date="2020-05" db="EMBL/GenBank/DDBJ databases">
        <title>Compete genome of Limnobacter sp. SAORIC-580.</title>
        <authorList>
            <person name="Song J."/>
            <person name="Cho J.-C."/>
        </authorList>
    </citation>
    <scope>NUCLEOTIDE SEQUENCE [LARGE SCALE GENOMIC DNA]</scope>
    <source>
        <strain evidence="1 2">SAORIC-580</strain>
    </source>
</reference>
<dbReference type="Proteomes" id="UP000501130">
    <property type="component" value="Chromosome"/>
</dbReference>